<dbReference type="SUPFAM" id="SSF51735">
    <property type="entry name" value="NAD(P)-binding Rossmann-fold domains"/>
    <property type="match status" value="1"/>
</dbReference>
<keyword evidence="3" id="KW-1185">Reference proteome</keyword>
<gene>
    <name evidence="2" type="ORF">DX873_12195</name>
</gene>
<dbReference type="InterPro" id="IPR036291">
    <property type="entry name" value="NAD(P)-bd_dom_sf"/>
</dbReference>
<dbReference type="InterPro" id="IPR001509">
    <property type="entry name" value="Epimerase_deHydtase"/>
</dbReference>
<dbReference type="RefSeq" id="WP_116184901.1">
    <property type="nucleotide sequence ID" value="NZ_QTJX01000002.1"/>
</dbReference>
<comment type="caution">
    <text evidence="2">The sequence shown here is derived from an EMBL/GenBank/DDBJ whole genome shotgun (WGS) entry which is preliminary data.</text>
</comment>
<dbReference type="OrthoDB" id="751203at2"/>
<name>A0A371JRZ7_9FLAO</name>
<dbReference type="Pfam" id="PF01370">
    <property type="entry name" value="Epimerase"/>
    <property type="match status" value="1"/>
</dbReference>
<dbReference type="InterPro" id="IPR051783">
    <property type="entry name" value="NAD(P)-dependent_oxidoreduct"/>
</dbReference>
<dbReference type="GO" id="GO:0005737">
    <property type="term" value="C:cytoplasm"/>
    <property type="evidence" value="ECO:0007669"/>
    <property type="project" value="TreeGrafter"/>
</dbReference>
<protein>
    <submittedName>
        <fullName evidence="2">SDR family NAD(P)-dependent oxidoreductase</fullName>
    </submittedName>
</protein>
<evidence type="ECO:0000259" key="1">
    <source>
        <dbReference type="Pfam" id="PF01370"/>
    </source>
</evidence>
<dbReference type="EMBL" id="QTJX01000002">
    <property type="protein sequence ID" value="RDY60290.1"/>
    <property type="molecule type" value="Genomic_DNA"/>
</dbReference>
<proteinExistence type="predicted"/>
<evidence type="ECO:0000313" key="2">
    <source>
        <dbReference type="EMBL" id="RDY60290.1"/>
    </source>
</evidence>
<evidence type="ECO:0000313" key="3">
    <source>
        <dbReference type="Proteomes" id="UP000261828"/>
    </source>
</evidence>
<dbReference type="AlphaFoldDB" id="A0A371JRZ7"/>
<dbReference type="GO" id="GO:0004029">
    <property type="term" value="F:aldehyde dehydrogenase (NAD+) activity"/>
    <property type="evidence" value="ECO:0007669"/>
    <property type="project" value="TreeGrafter"/>
</dbReference>
<dbReference type="PANTHER" id="PTHR48079:SF6">
    <property type="entry name" value="NAD(P)-BINDING DOMAIN-CONTAINING PROTEIN-RELATED"/>
    <property type="match status" value="1"/>
</dbReference>
<dbReference type="PANTHER" id="PTHR48079">
    <property type="entry name" value="PROTEIN YEEZ"/>
    <property type="match status" value="1"/>
</dbReference>
<dbReference type="CDD" id="cd05266">
    <property type="entry name" value="SDR_a4"/>
    <property type="match status" value="1"/>
</dbReference>
<dbReference type="Proteomes" id="UP000261828">
    <property type="component" value="Unassembled WGS sequence"/>
</dbReference>
<dbReference type="Gene3D" id="3.40.50.720">
    <property type="entry name" value="NAD(P)-binding Rossmann-like Domain"/>
    <property type="match status" value="1"/>
</dbReference>
<organism evidence="2 3">
    <name type="scientific">Flagellimonas nanhaiensis</name>
    <dbReference type="NCBI Taxonomy" id="2292706"/>
    <lineage>
        <taxon>Bacteria</taxon>
        <taxon>Pseudomonadati</taxon>
        <taxon>Bacteroidota</taxon>
        <taxon>Flavobacteriia</taxon>
        <taxon>Flavobacteriales</taxon>
        <taxon>Flavobacteriaceae</taxon>
        <taxon>Flagellimonas</taxon>
    </lineage>
</organism>
<feature type="domain" description="NAD-dependent epimerase/dehydratase" evidence="1">
    <location>
        <begin position="9"/>
        <end position="204"/>
    </location>
</feature>
<reference evidence="2 3" key="1">
    <citation type="submission" date="2018-08" db="EMBL/GenBank/DDBJ databases">
        <title>Muricauda nanhaiensis sp. nov., isolated from seawater of the South China Sea.</title>
        <authorList>
            <person name="Dang Y."/>
        </authorList>
    </citation>
    <scope>NUCLEOTIDE SEQUENCE [LARGE SCALE GENOMIC DNA]</scope>
    <source>
        <strain evidence="2 3">SM1704</strain>
    </source>
</reference>
<sequence>MTSRIGVLGCGWLGLPLAECLVSRSYEVHGTTTSLEKQDVLRTKGIQPYIVELSEKEIKGDIQKLLSNIDVLIINIPPRLRGSASESYVTKMTLLHEEIRKSRVQKIVFVSSTSVYGMVEGEITETTLPEPSTESGRQLLVCEKIFSQDENLSCTLIRFGGLIGPSRHPVTMLSKRQNLSNGNHPINLIHLEDCIHMICTILEKDYWGKIFNGVYPSHPSKREYYGAEAKSRGIPIPNYLESSNEAVGKIVLSKNFLDLGHKFQKSIFS</sequence>
<accession>A0A371JRZ7</accession>